<sequence length="168" mass="18048">MAAETSELCLVNLHMTPLQASRGAQKLAESGVELPSWIQHWAIIFLWQKQDCALRVEGIEEDGKCEVKVKEMNFQEGLDQPGTKVECGTYPLTVEQVKNVAAEKGANPPDYDELTASCQTTAKQVLSDLGITIGTQSALESALTVLLTLGGDGAAEKLQAAVKDMTAQ</sequence>
<evidence type="ECO:0000313" key="2">
    <source>
        <dbReference type="Proteomes" id="UP000821845"/>
    </source>
</evidence>
<protein>
    <submittedName>
        <fullName evidence="1">Uncharacterized protein</fullName>
    </submittedName>
</protein>
<keyword evidence="2" id="KW-1185">Reference proteome</keyword>
<accession>A0ACB7TB42</accession>
<evidence type="ECO:0000313" key="1">
    <source>
        <dbReference type="EMBL" id="KAH6942084.1"/>
    </source>
</evidence>
<name>A0ACB7TB42_HYAAI</name>
<dbReference type="EMBL" id="CM023490">
    <property type="protein sequence ID" value="KAH6942084.1"/>
    <property type="molecule type" value="Genomic_DNA"/>
</dbReference>
<comment type="caution">
    <text evidence="1">The sequence shown here is derived from an EMBL/GenBank/DDBJ whole genome shotgun (WGS) entry which is preliminary data.</text>
</comment>
<organism evidence="1 2">
    <name type="scientific">Hyalomma asiaticum</name>
    <name type="common">Tick</name>
    <dbReference type="NCBI Taxonomy" id="266040"/>
    <lineage>
        <taxon>Eukaryota</taxon>
        <taxon>Metazoa</taxon>
        <taxon>Ecdysozoa</taxon>
        <taxon>Arthropoda</taxon>
        <taxon>Chelicerata</taxon>
        <taxon>Arachnida</taxon>
        <taxon>Acari</taxon>
        <taxon>Parasitiformes</taxon>
        <taxon>Ixodida</taxon>
        <taxon>Ixodoidea</taxon>
        <taxon>Ixodidae</taxon>
        <taxon>Hyalomminae</taxon>
        <taxon>Hyalomma</taxon>
    </lineage>
</organism>
<dbReference type="Proteomes" id="UP000821845">
    <property type="component" value="Chromosome 10"/>
</dbReference>
<gene>
    <name evidence="1" type="ORF">HPB50_000659</name>
</gene>
<proteinExistence type="predicted"/>
<reference evidence="1" key="1">
    <citation type="submission" date="2020-05" db="EMBL/GenBank/DDBJ databases">
        <title>Large-scale comparative analyses of tick genomes elucidate their genetic diversity and vector capacities.</title>
        <authorList>
            <person name="Jia N."/>
            <person name="Wang J."/>
            <person name="Shi W."/>
            <person name="Du L."/>
            <person name="Sun Y."/>
            <person name="Zhan W."/>
            <person name="Jiang J."/>
            <person name="Wang Q."/>
            <person name="Zhang B."/>
            <person name="Ji P."/>
            <person name="Sakyi L.B."/>
            <person name="Cui X."/>
            <person name="Yuan T."/>
            <person name="Jiang B."/>
            <person name="Yang W."/>
            <person name="Lam T.T.-Y."/>
            <person name="Chang Q."/>
            <person name="Ding S."/>
            <person name="Wang X."/>
            <person name="Zhu J."/>
            <person name="Ruan X."/>
            <person name="Zhao L."/>
            <person name="Wei J."/>
            <person name="Que T."/>
            <person name="Du C."/>
            <person name="Cheng J."/>
            <person name="Dai P."/>
            <person name="Han X."/>
            <person name="Huang E."/>
            <person name="Gao Y."/>
            <person name="Liu J."/>
            <person name="Shao H."/>
            <person name="Ye R."/>
            <person name="Li L."/>
            <person name="Wei W."/>
            <person name="Wang X."/>
            <person name="Wang C."/>
            <person name="Yang T."/>
            <person name="Huo Q."/>
            <person name="Li W."/>
            <person name="Guo W."/>
            <person name="Chen H."/>
            <person name="Zhou L."/>
            <person name="Ni X."/>
            <person name="Tian J."/>
            <person name="Zhou Y."/>
            <person name="Sheng Y."/>
            <person name="Liu T."/>
            <person name="Pan Y."/>
            <person name="Xia L."/>
            <person name="Li J."/>
            <person name="Zhao F."/>
            <person name="Cao W."/>
        </authorList>
    </citation>
    <scope>NUCLEOTIDE SEQUENCE</scope>
    <source>
        <strain evidence="1">Hyas-2018</strain>
    </source>
</reference>